<feature type="transmembrane region" description="Helical" evidence="1">
    <location>
        <begin position="79"/>
        <end position="95"/>
    </location>
</feature>
<reference evidence="2" key="1">
    <citation type="submission" date="2014-12" db="EMBL/GenBank/DDBJ databases">
        <title>Insight into the proteome of Arion vulgaris.</title>
        <authorList>
            <person name="Aradska J."/>
            <person name="Bulat T."/>
            <person name="Smidak R."/>
            <person name="Sarate P."/>
            <person name="Gangsoo J."/>
            <person name="Sialana F."/>
            <person name="Bilban M."/>
            <person name="Lubec G."/>
        </authorList>
    </citation>
    <scope>NUCLEOTIDE SEQUENCE</scope>
    <source>
        <tissue evidence="2">Skin</tissue>
    </source>
</reference>
<proteinExistence type="predicted"/>
<keyword evidence="1" id="KW-0812">Transmembrane</keyword>
<protein>
    <submittedName>
        <fullName evidence="2">Uncharacterized protein</fullName>
    </submittedName>
</protein>
<evidence type="ECO:0000256" key="1">
    <source>
        <dbReference type="SAM" id="Phobius"/>
    </source>
</evidence>
<sequence length="125" mass="14346">MGYLKKKLESSPVATNKLFCEQLLSFRILLPPSFSIPLVDDPSVYKSPDDDRMRRYGYFLCGSSDCSFNTRNVHHVREVGFFFQIGSLYALWMSFVVDVVLLVRILALSAFIVNLVHIEMWFSPG</sequence>
<keyword evidence="1" id="KW-1133">Transmembrane helix</keyword>
<dbReference type="EMBL" id="HACG01046623">
    <property type="protein sequence ID" value="CEK93488.1"/>
    <property type="molecule type" value="Transcribed_RNA"/>
</dbReference>
<organism evidence="2">
    <name type="scientific">Arion vulgaris</name>
    <dbReference type="NCBI Taxonomy" id="1028688"/>
    <lineage>
        <taxon>Eukaryota</taxon>
        <taxon>Metazoa</taxon>
        <taxon>Spiralia</taxon>
        <taxon>Lophotrochozoa</taxon>
        <taxon>Mollusca</taxon>
        <taxon>Gastropoda</taxon>
        <taxon>Heterobranchia</taxon>
        <taxon>Euthyneura</taxon>
        <taxon>Panpulmonata</taxon>
        <taxon>Eupulmonata</taxon>
        <taxon>Stylommatophora</taxon>
        <taxon>Helicina</taxon>
        <taxon>Arionoidea</taxon>
        <taxon>Arionidae</taxon>
        <taxon>Arion</taxon>
    </lineage>
</organism>
<feature type="transmembrane region" description="Helical" evidence="1">
    <location>
        <begin position="101"/>
        <end position="122"/>
    </location>
</feature>
<dbReference type="AlphaFoldDB" id="A0A0B7BKN9"/>
<keyword evidence="1" id="KW-0472">Membrane</keyword>
<accession>A0A0B7BKN9</accession>
<gene>
    <name evidence="2" type="primary">ORF195602</name>
</gene>
<evidence type="ECO:0000313" key="2">
    <source>
        <dbReference type="EMBL" id="CEK93488.1"/>
    </source>
</evidence>
<name>A0A0B7BKN9_9EUPU</name>